<name>A0AB94IPA4_9BACI</name>
<keyword evidence="2" id="KW-1185">Reference proteome</keyword>
<dbReference type="RefSeq" id="WP_024028328.1">
    <property type="nucleotide sequence ID" value="NZ_ALAN01000060.1"/>
</dbReference>
<evidence type="ECO:0000313" key="1">
    <source>
        <dbReference type="EMBL" id="ETI68842.1"/>
    </source>
</evidence>
<dbReference type="Proteomes" id="UP000018877">
    <property type="component" value="Unassembled WGS sequence"/>
</dbReference>
<sequence>MTLNLLFFTLSIKKRIIAPEKALTQEKVEKLYEEHKDRLISTHYMMH</sequence>
<reference evidence="1 2" key="1">
    <citation type="journal article" date="2014" name="Environ. Microbiol.">
        <title>The nitrate-ammonifying and nosZ-carrying bacterium Bacillus vireti is a potent source and sink for nitric and nitrous oxide under high nitrate conditions.</title>
        <authorList>
            <person name="Mania D."/>
            <person name="Heylen K."/>
            <person name="van Spanning R.J."/>
            <person name="Frostegard A."/>
        </authorList>
    </citation>
    <scope>NUCLEOTIDE SEQUENCE [LARGE SCALE GENOMIC DNA]</scope>
    <source>
        <strain evidence="1 2">LMG 21834</strain>
    </source>
</reference>
<dbReference type="Pfam" id="PF09501">
    <property type="entry name" value="Bac_small_YrzI"/>
    <property type="match status" value="1"/>
</dbReference>
<evidence type="ECO:0000313" key="2">
    <source>
        <dbReference type="Proteomes" id="UP000018877"/>
    </source>
</evidence>
<organism evidence="1 2">
    <name type="scientific">Neobacillus vireti LMG 21834</name>
    <dbReference type="NCBI Taxonomy" id="1131730"/>
    <lineage>
        <taxon>Bacteria</taxon>
        <taxon>Bacillati</taxon>
        <taxon>Bacillota</taxon>
        <taxon>Bacilli</taxon>
        <taxon>Bacillales</taxon>
        <taxon>Bacillaceae</taxon>
        <taxon>Neobacillus</taxon>
    </lineage>
</organism>
<dbReference type="InterPro" id="IPR012655">
    <property type="entry name" value="YrzI"/>
</dbReference>
<dbReference type="EMBL" id="ALAN01000060">
    <property type="protein sequence ID" value="ETI68842.1"/>
    <property type="molecule type" value="Genomic_DNA"/>
</dbReference>
<proteinExistence type="predicted"/>
<dbReference type="AlphaFoldDB" id="A0AB94IPA4"/>
<comment type="caution">
    <text evidence="1">The sequence shown here is derived from an EMBL/GenBank/DDBJ whole genome shotgun (WGS) entry which is preliminary data.</text>
</comment>
<accession>A0AB94IPA4</accession>
<protein>
    <recommendedName>
        <fullName evidence="3">YrzI family small protein</fullName>
    </recommendedName>
</protein>
<gene>
    <name evidence="1" type="ORF">BAVI_10702</name>
</gene>
<evidence type="ECO:0008006" key="3">
    <source>
        <dbReference type="Google" id="ProtNLM"/>
    </source>
</evidence>